<dbReference type="PRINTS" id="PR00111">
    <property type="entry name" value="ABHYDROLASE"/>
</dbReference>
<dbReference type="RefSeq" id="WP_312893911.1">
    <property type="nucleotide sequence ID" value="NZ_JACHDB010000002.1"/>
</dbReference>
<proteinExistence type="predicted"/>
<dbReference type="Gene3D" id="3.40.50.1820">
    <property type="entry name" value="alpha/beta hydrolase"/>
    <property type="match status" value="1"/>
</dbReference>
<dbReference type="Proteomes" id="UP000572635">
    <property type="component" value="Unassembled WGS sequence"/>
</dbReference>
<dbReference type="SUPFAM" id="SSF53474">
    <property type="entry name" value="alpha/beta-Hydrolases"/>
    <property type="match status" value="1"/>
</dbReference>
<dbReference type="Pfam" id="PF12697">
    <property type="entry name" value="Abhydrolase_6"/>
    <property type="match status" value="1"/>
</dbReference>
<dbReference type="PANTHER" id="PTHR46438">
    <property type="entry name" value="ALPHA/BETA-HYDROLASES SUPERFAMILY PROTEIN"/>
    <property type="match status" value="1"/>
</dbReference>
<dbReference type="EMBL" id="JACHDB010000002">
    <property type="protein sequence ID" value="MBB5435531.1"/>
    <property type="molecule type" value="Genomic_DNA"/>
</dbReference>
<protein>
    <submittedName>
        <fullName evidence="2">Pimeloyl-ACP methyl ester carboxylesterase</fullName>
    </submittedName>
</protein>
<comment type="caution">
    <text evidence="2">The sequence shown here is derived from an EMBL/GenBank/DDBJ whole genome shotgun (WGS) entry which is preliminary data.</text>
</comment>
<dbReference type="AlphaFoldDB" id="A0A7W8QTV3"/>
<sequence length="286" mass="29335">MSAATPTRRRRAAAAPVQAGRGAVVYDLAGSGTPVVLLHGLGHRRQTWYPVMRELAGGHRLLALDLPGFGASDAPPPGARYDVASLADTVQRICSELGLERPHLAGNSLGGALALELGARGFAASVTAFSPAGFAPAATHAGLRLLAAGARAAGRVPEPVRVAAATSPPARAIARRVLRGDPASPAAARLAFDATLVSAGSPFVRLVPRIASYRFASPVPCPVTIAWGDRDRLLPPSGAPRALRRIPHARLVTLLGCGHIPMADAPHLVAAEIARTAAAAERLADG</sequence>
<evidence type="ECO:0000313" key="2">
    <source>
        <dbReference type="EMBL" id="MBB5435531.1"/>
    </source>
</evidence>
<evidence type="ECO:0000313" key="3">
    <source>
        <dbReference type="Proteomes" id="UP000572635"/>
    </source>
</evidence>
<organism evidence="2 3">
    <name type="scientific">Nocardiopsis composta</name>
    <dbReference type="NCBI Taxonomy" id="157465"/>
    <lineage>
        <taxon>Bacteria</taxon>
        <taxon>Bacillati</taxon>
        <taxon>Actinomycetota</taxon>
        <taxon>Actinomycetes</taxon>
        <taxon>Streptosporangiales</taxon>
        <taxon>Nocardiopsidaceae</taxon>
        <taxon>Nocardiopsis</taxon>
    </lineage>
</organism>
<evidence type="ECO:0000259" key="1">
    <source>
        <dbReference type="Pfam" id="PF12697"/>
    </source>
</evidence>
<dbReference type="InterPro" id="IPR000073">
    <property type="entry name" value="AB_hydrolase_1"/>
</dbReference>
<dbReference type="PANTHER" id="PTHR46438:SF11">
    <property type="entry name" value="LIPASE-RELATED"/>
    <property type="match status" value="1"/>
</dbReference>
<reference evidence="2 3" key="1">
    <citation type="submission" date="2020-08" db="EMBL/GenBank/DDBJ databases">
        <title>Sequencing the genomes of 1000 actinobacteria strains.</title>
        <authorList>
            <person name="Klenk H.-P."/>
        </authorList>
    </citation>
    <scope>NUCLEOTIDE SEQUENCE [LARGE SCALE GENOMIC DNA]</scope>
    <source>
        <strain evidence="2 3">DSM 44551</strain>
    </source>
</reference>
<feature type="domain" description="AB hydrolase-1" evidence="1">
    <location>
        <begin position="35"/>
        <end position="271"/>
    </location>
</feature>
<accession>A0A7W8QTV3</accession>
<dbReference type="GO" id="GO:0003824">
    <property type="term" value="F:catalytic activity"/>
    <property type="evidence" value="ECO:0007669"/>
    <property type="project" value="UniProtKB-ARBA"/>
</dbReference>
<keyword evidence="3" id="KW-1185">Reference proteome</keyword>
<gene>
    <name evidence="2" type="ORF">HDA36_005679</name>
</gene>
<dbReference type="InterPro" id="IPR029058">
    <property type="entry name" value="AB_hydrolase_fold"/>
</dbReference>
<name>A0A7W8QTV3_9ACTN</name>